<protein>
    <recommendedName>
        <fullName evidence="4">Leucine-rich repeat-containing protein 31</fullName>
    </recommendedName>
</protein>
<dbReference type="PANTHER" id="PTHR24109:SF3">
    <property type="entry name" value="LEUCINE-RICH REPEAT-CONTAINING PROTEIN 31"/>
    <property type="match status" value="1"/>
</dbReference>
<gene>
    <name evidence="2" type="ORF">EPR50_G00227360</name>
</gene>
<dbReference type="Proteomes" id="UP000295070">
    <property type="component" value="Chromosome 22"/>
</dbReference>
<dbReference type="Gene3D" id="3.80.10.10">
    <property type="entry name" value="Ribonuclease Inhibitor"/>
    <property type="match status" value="3"/>
</dbReference>
<feature type="region of interest" description="Disordered" evidence="1">
    <location>
        <begin position="1"/>
        <end position="22"/>
    </location>
</feature>
<feature type="region of interest" description="Disordered" evidence="1">
    <location>
        <begin position="560"/>
        <end position="588"/>
    </location>
</feature>
<feature type="compositionally biased region" description="Basic and acidic residues" evidence="1">
    <location>
        <begin position="48"/>
        <end position="69"/>
    </location>
</feature>
<reference evidence="2 3" key="1">
    <citation type="submission" date="2019-01" db="EMBL/GenBank/DDBJ databases">
        <title>A chromosome-scale genome assembly of the yellow perch, Perca flavescens.</title>
        <authorList>
            <person name="Feron R."/>
            <person name="Morvezen R."/>
            <person name="Bestin A."/>
            <person name="Haffray P."/>
            <person name="Klopp C."/>
            <person name="Zahm M."/>
            <person name="Cabau C."/>
            <person name="Roques C."/>
            <person name="Donnadieu C."/>
            <person name="Bouchez O."/>
            <person name="Christie M."/>
            <person name="Larson W."/>
            <person name="Guiguen Y."/>
        </authorList>
    </citation>
    <scope>NUCLEOTIDE SEQUENCE [LARGE SCALE GENOMIC DNA]</scope>
    <source>
        <strain evidence="2">YP-PL-M2</strain>
        <tissue evidence="2">Blood</tissue>
    </source>
</reference>
<feature type="region of interest" description="Disordered" evidence="1">
    <location>
        <begin position="48"/>
        <end position="74"/>
    </location>
</feature>
<dbReference type="SMART" id="SM00368">
    <property type="entry name" value="LRR_RI"/>
    <property type="match status" value="8"/>
</dbReference>
<sequence length="588" mass="63095">MKFSCRCSYPPMESAGTRVSQRRSPLDLIMNQIRRKRTAADRKPLGRFLSRDRTGIPEDGEAEGREERGPNSGVAVAAESERDIGWGGVCVFLQRFGKKSDSRSLSLAHCDLTATDLLELATLLQFLPQLEEVDISWNDLIGGCLRALTSHLQHVGGIRKLRLCSCRLDTDDVTALGEALGCVLLLEILDLSWNSGIGGGALQGLLGKLPPPLRELHLVACQLTAADAAVLGGMVSSLPRLCVLDVSCNPQLTQEVDDAAGGFRALASSLCRAASLATLRLQACGLTADSLDALGGSLRCLPALRELDLSCNKSLAGGLNHLTLHLAHLTHLESLDLHLCCLKHTDLEALIQVLPSLTALAELDVSSNKEAGGVVHPLVSALPLAQMRRLPLNSCSLNQESFTALALAVPYLCSVDVSWCKVVGGRLALLLDALQPTVILELRLSSCELTTDDLRRLAAVCRRGCLSSLRRLDLSYNGSVGDEGWTALWAAGGLGALEEADLSLRPSSGAPCSAWLPALLGALPRLPALTRLALQRWTAGSRDRKQLDHCLRKRSVLLEWDPPSTDGAAAPFNQATNRESPEESRPEE</sequence>
<keyword evidence="3" id="KW-1185">Reference proteome</keyword>
<dbReference type="SUPFAM" id="SSF52047">
    <property type="entry name" value="RNI-like"/>
    <property type="match status" value="2"/>
</dbReference>
<feature type="compositionally biased region" description="Basic and acidic residues" evidence="1">
    <location>
        <begin position="579"/>
        <end position="588"/>
    </location>
</feature>
<organism evidence="2 3">
    <name type="scientific">Perca flavescens</name>
    <name type="common">American yellow perch</name>
    <name type="synonym">Morone flavescens</name>
    <dbReference type="NCBI Taxonomy" id="8167"/>
    <lineage>
        <taxon>Eukaryota</taxon>
        <taxon>Metazoa</taxon>
        <taxon>Chordata</taxon>
        <taxon>Craniata</taxon>
        <taxon>Vertebrata</taxon>
        <taxon>Euteleostomi</taxon>
        <taxon>Actinopterygii</taxon>
        <taxon>Neopterygii</taxon>
        <taxon>Teleostei</taxon>
        <taxon>Neoteleostei</taxon>
        <taxon>Acanthomorphata</taxon>
        <taxon>Eupercaria</taxon>
        <taxon>Perciformes</taxon>
        <taxon>Percoidei</taxon>
        <taxon>Percidae</taxon>
        <taxon>Percinae</taxon>
        <taxon>Perca</taxon>
    </lineage>
</organism>
<dbReference type="InterPro" id="IPR042419">
    <property type="entry name" value="LRC31"/>
</dbReference>
<evidence type="ECO:0000313" key="2">
    <source>
        <dbReference type="EMBL" id="TDG97571.1"/>
    </source>
</evidence>
<comment type="caution">
    <text evidence="2">The sequence shown here is derived from an EMBL/GenBank/DDBJ whole genome shotgun (WGS) entry which is preliminary data.</text>
</comment>
<accession>A0A484C1P3</accession>
<evidence type="ECO:0008006" key="4">
    <source>
        <dbReference type="Google" id="ProtNLM"/>
    </source>
</evidence>
<proteinExistence type="predicted"/>
<dbReference type="InterPro" id="IPR001611">
    <property type="entry name" value="Leu-rich_rpt"/>
</dbReference>
<evidence type="ECO:0000256" key="1">
    <source>
        <dbReference type="SAM" id="MobiDB-lite"/>
    </source>
</evidence>
<dbReference type="PANTHER" id="PTHR24109">
    <property type="entry name" value="LEUCINE-RICH REPEAT-CONTAINING PROTEIN 31"/>
    <property type="match status" value="1"/>
</dbReference>
<dbReference type="Pfam" id="PF13516">
    <property type="entry name" value="LRR_6"/>
    <property type="match status" value="1"/>
</dbReference>
<dbReference type="InterPro" id="IPR032675">
    <property type="entry name" value="LRR_dom_sf"/>
</dbReference>
<dbReference type="AlphaFoldDB" id="A0A484C1P3"/>
<evidence type="ECO:0000313" key="3">
    <source>
        <dbReference type="Proteomes" id="UP000295070"/>
    </source>
</evidence>
<name>A0A484C1P3_PERFV</name>
<dbReference type="EMBL" id="SCKG01000022">
    <property type="protein sequence ID" value="TDG97571.1"/>
    <property type="molecule type" value="Genomic_DNA"/>
</dbReference>
<dbReference type="STRING" id="8167.A0A484C1P3"/>